<accession>A0A2P2L5X7</accession>
<dbReference type="EMBL" id="GGEC01032867">
    <property type="protein sequence ID" value="MBX13351.1"/>
    <property type="molecule type" value="Transcribed_RNA"/>
</dbReference>
<dbReference type="AlphaFoldDB" id="A0A2P2L5X7"/>
<sequence>MLQKIPGSSKLECRKIRENVGGDASMEINL</sequence>
<evidence type="ECO:0000313" key="1">
    <source>
        <dbReference type="EMBL" id="MBX13351.1"/>
    </source>
</evidence>
<proteinExistence type="predicted"/>
<reference evidence="1" key="1">
    <citation type="submission" date="2018-02" db="EMBL/GenBank/DDBJ databases">
        <title>Rhizophora mucronata_Transcriptome.</title>
        <authorList>
            <person name="Meera S.P."/>
            <person name="Sreeshan A."/>
            <person name="Augustine A."/>
        </authorList>
    </citation>
    <scope>NUCLEOTIDE SEQUENCE</scope>
    <source>
        <tissue evidence="1">Leaf</tissue>
    </source>
</reference>
<organism evidence="1">
    <name type="scientific">Rhizophora mucronata</name>
    <name type="common">Asiatic mangrove</name>
    <dbReference type="NCBI Taxonomy" id="61149"/>
    <lineage>
        <taxon>Eukaryota</taxon>
        <taxon>Viridiplantae</taxon>
        <taxon>Streptophyta</taxon>
        <taxon>Embryophyta</taxon>
        <taxon>Tracheophyta</taxon>
        <taxon>Spermatophyta</taxon>
        <taxon>Magnoliopsida</taxon>
        <taxon>eudicotyledons</taxon>
        <taxon>Gunneridae</taxon>
        <taxon>Pentapetalae</taxon>
        <taxon>rosids</taxon>
        <taxon>fabids</taxon>
        <taxon>Malpighiales</taxon>
        <taxon>Rhizophoraceae</taxon>
        <taxon>Rhizophora</taxon>
    </lineage>
</organism>
<name>A0A2P2L5X7_RHIMU</name>
<protein>
    <submittedName>
        <fullName evidence="1">Uncharacterized protein</fullName>
    </submittedName>
</protein>